<organism evidence="13 14">
    <name type="scientific">Coccomyxa subellipsoidea (strain C-169)</name>
    <name type="common">Green microalga</name>
    <dbReference type="NCBI Taxonomy" id="574566"/>
    <lineage>
        <taxon>Eukaryota</taxon>
        <taxon>Viridiplantae</taxon>
        <taxon>Chlorophyta</taxon>
        <taxon>core chlorophytes</taxon>
        <taxon>Trebouxiophyceae</taxon>
        <taxon>Trebouxiophyceae incertae sedis</taxon>
        <taxon>Coccomyxaceae</taxon>
        <taxon>Coccomyxa</taxon>
        <taxon>Coccomyxa subellipsoidea</taxon>
    </lineage>
</organism>
<evidence type="ECO:0000256" key="9">
    <source>
        <dbReference type="ARBA" id="ARBA00048248"/>
    </source>
</evidence>
<evidence type="ECO:0000256" key="6">
    <source>
        <dbReference type="ARBA" id="ARBA00022917"/>
    </source>
</evidence>
<dbReference type="InterPro" id="IPR002307">
    <property type="entry name" value="Tyr-tRNA-ligase"/>
</dbReference>
<evidence type="ECO:0000256" key="3">
    <source>
        <dbReference type="ARBA" id="ARBA00022741"/>
    </source>
</evidence>
<evidence type="ECO:0000256" key="4">
    <source>
        <dbReference type="ARBA" id="ARBA00022840"/>
    </source>
</evidence>
<dbReference type="PROSITE" id="PS00178">
    <property type="entry name" value="AA_TRNA_LIGASE_I"/>
    <property type="match status" value="1"/>
</dbReference>
<dbReference type="Proteomes" id="UP000007264">
    <property type="component" value="Unassembled WGS sequence"/>
</dbReference>
<dbReference type="HAMAP" id="MF_02006">
    <property type="entry name" value="Tyr_tRNA_synth_type1"/>
    <property type="match status" value="1"/>
</dbReference>
<dbReference type="Gene3D" id="3.40.50.620">
    <property type="entry name" value="HUPs"/>
    <property type="match status" value="1"/>
</dbReference>
<dbReference type="OrthoDB" id="337870at2759"/>
<comment type="catalytic activity">
    <reaction evidence="9 11">
        <text>tRNA(Tyr) + L-tyrosine + ATP = L-tyrosyl-tRNA(Tyr) + AMP + diphosphate + H(+)</text>
        <dbReference type="Rhea" id="RHEA:10220"/>
        <dbReference type="Rhea" id="RHEA-COMP:9706"/>
        <dbReference type="Rhea" id="RHEA-COMP:9707"/>
        <dbReference type="ChEBI" id="CHEBI:15378"/>
        <dbReference type="ChEBI" id="CHEBI:30616"/>
        <dbReference type="ChEBI" id="CHEBI:33019"/>
        <dbReference type="ChEBI" id="CHEBI:58315"/>
        <dbReference type="ChEBI" id="CHEBI:78442"/>
        <dbReference type="ChEBI" id="CHEBI:78536"/>
        <dbReference type="ChEBI" id="CHEBI:456215"/>
        <dbReference type="EC" id="6.1.1.1"/>
    </reaction>
</comment>
<evidence type="ECO:0000256" key="7">
    <source>
        <dbReference type="ARBA" id="ARBA00023146"/>
    </source>
</evidence>
<dbReference type="Gene3D" id="3.10.290.10">
    <property type="entry name" value="RNA-binding S4 domain"/>
    <property type="match status" value="1"/>
</dbReference>
<keyword evidence="6 11" id="KW-0648">Protein biosynthesis</keyword>
<keyword evidence="3 11" id="KW-0547">Nucleotide-binding</keyword>
<proteinExistence type="inferred from homology"/>
<dbReference type="InterPro" id="IPR002305">
    <property type="entry name" value="aa-tRNA-synth_Ic"/>
</dbReference>
<dbReference type="GeneID" id="17044048"/>
<dbReference type="AlphaFoldDB" id="I0Z5X5"/>
<dbReference type="InterPro" id="IPR024088">
    <property type="entry name" value="Tyr-tRNA-ligase_bac-type"/>
</dbReference>
<dbReference type="PANTHER" id="PTHR11766">
    <property type="entry name" value="TYROSYL-TRNA SYNTHETASE"/>
    <property type="match status" value="1"/>
</dbReference>
<comment type="similarity">
    <text evidence="11">Belongs to the class-I aminoacyl-tRNA synthetase family.</text>
</comment>
<comment type="caution">
    <text evidence="13">The sequence shown here is derived from an EMBL/GenBank/DDBJ whole genome shotgun (WGS) entry which is preliminary data.</text>
</comment>
<dbReference type="InterPro" id="IPR001412">
    <property type="entry name" value="aa-tRNA-synth_I_CS"/>
</dbReference>
<evidence type="ECO:0000256" key="10">
    <source>
        <dbReference type="PROSITE-ProRule" id="PRU00182"/>
    </source>
</evidence>
<accession>I0Z5X5</accession>
<keyword evidence="5 10" id="KW-0694">RNA-binding</keyword>
<dbReference type="GO" id="GO:0009570">
    <property type="term" value="C:chloroplast stroma"/>
    <property type="evidence" value="ECO:0007669"/>
    <property type="project" value="TreeGrafter"/>
</dbReference>
<dbReference type="KEGG" id="csl:COCSUDRAFT_12961"/>
<dbReference type="PANTHER" id="PTHR11766:SF0">
    <property type="entry name" value="TYROSINE--TRNA LIGASE, MITOCHONDRIAL"/>
    <property type="match status" value="1"/>
</dbReference>
<dbReference type="GO" id="GO:0004831">
    <property type="term" value="F:tyrosine-tRNA ligase activity"/>
    <property type="evidence" value="ECO:0007669"/>
    <property type="project" value="UniProtKB-EC"/>
</dbReference>
<dbReference type="InterPro" id="IPR036986">
    <property type="entry name" value="S4_RNA-bd_sf"/>
</dbReference>
<keyword evidence="4 11" id="KW-0067">ATP-binding</keyword>
<dbReference type="FunFam" id="1.10.240.10:FF:000001">
    <property type="entry name" value="Tyrosine--tRNA ligase"/>
    <property type="match status" value="1"/>
</dbReference>
<dbReference type="eggNOG" id="KOG2623">
    <property type="taxonomic scope" value="Eukaryota"/>
</dbReference>
<dbReference type="Pfam" id="PF22421">
    <property type="entry name" value="SYY_C-terminal"/>
    <property type="match status" value="1"/>
</dbReference>
<dbReference type="PROSITE" id="PS50889">
    <property type="entry name" value="S4"/>
    <property type="match status" value="1"/>
</dbReference>
<dbReference type="SMART" id="SM00363">
    <property type="entry name" value="S4"/>
    <property type="match status" value="1"/>
</dbReference>
<keyword evidence="7 11" id="KW-0030">Aminoacyl-tRNA synthetase</keyword>
<evidence type="ECO:0000256" key="1">
    <source>
        <dbReference type="ARBA" id="ARBA00013160"/>
    </source>
</evidence>
<dbReference type="RefSeq" id="XP_005650588.1">
    <property type="nucleotide sequence ID" value="XM_005650531.1"/>
</dbReference>
<name>I0Z5X5_COCSC</name>
<dbReference type="GO" id="GO:0009791">
    <property type="term" value="P:post-embryonic development"/>
    <property type="evidence" value="ECO:0007669"/>
    <property type="project" value="UniProtKB-ARBA"/>
</dbReference>
<evidence type="ECO:0000256" key="2">
    <source>
        <dbReference type="ARBA" id="ARBA00022598"/>
    </source>
</evidence>
<dbReference type="InterPro" id="IPR054608">
    <property type="entry name" value="SYY-like_C"/>
</dbReference>
<dbReference type="GO" id="GO:0005829">
    <property type="term" value="C:cytosol"/>
    <property type="evidence" value="ECO:0007669"/>
    <property type="project" value="TreeGrafter"/>
</dbReference>
<evidence type="ECO:0000313" key="13">
    <source>
        <dbReference type="EMBL" id="EIE26044.1"/>
    </source>
</evidence>
<dbReference type="CDD" id="cd00805">
    <property type="entry name" value="TyrRS_core"/>
    <property type="match status" value="1"/>
</dbReference>
<dbReference type="STRING" id="574566.I0Z5X5"/>
<sequence>MATDAVTVLEPEKEQGAQQLKIVEVLRSRGLVQDITSPSLEKVAATENLTVYCGFDPTAESLHLGNLLGIIVLTWFQRCGHQPVALLGGATGRVGDPSGRSTERPVLSEDEIERNVQGIRRILESLIGSSNGAGPAPQILNNLDWFKEVGLLSFLRDVGKFARVGTMLARDAVKSRMELDNEGISFTEFTYQLLQGYDFVHLNREHGVRMQIGGSDQMGNIITGLDLIRRMGGGAPEAACFGLTFPLLTKADGTKMGKSADGAVWLAAEKMSPFKFYQYLLTSVGDAEVIKFLRMLTFVPLEDIAQLEASMQQPGYQPNTAQRLLASEVTRFVHGQLGLDQALNATQALAPGSDTKLDIDTLEAVAGSAPTVELPAGQVLGQTLADIMVAIKLQESKSAGRRLIKGGGVRVNNQKVSDEQRRLSEDDFIDGRLALIAAGKKNKMLLRISR</sequence>
<dbReference type="GO" id="GO:0005524">
    <property type="term" value="F:ATP binding"/>
    <property type="evidence" value="ECO:0007669"/>
    <property type="project" value="UniProtKB-KW"/>
</dbReference>
<dbReference type="SUPFAM" id="SSF55174">
    <property type="entry name" value="Alpha-L RNA-binding motif"/>
    <property type="match status" value="1"/>
</dbReference>
<dbReference type="SUPFAM" id="SSF52374">
    <property type="entry name" value="Nucleotidylyl transferase"/>
    <property type="match status" value="1"/>
</dbReference>
<dbReference type="Gene3D" id="1.10.240.10">
    <property type="entry name" value="Tyrosyl-Transfer RNA Synthetase"/>
    <property type="match status" value="1"/>
</dbReference>
<dbReference type="CDD" id="cd00165">
    <property type="entry name" value="S4"/>
    <property type="match status" value="1"/>
</dbReference>
<keyword evidence="2 11" id="KW-0436">Ligase</keyword>
<keyword evidence="14" id="KW-1185">Reference proteome</keyword>
<dbReference type="InterPro" id="IPR014729">
    <property type="entry name" value="Rossmann-like_a/b/a_fold"/>
</dbReference>
<dbReference type="EMBL" id="AGSI01000003">
    <property type="protein sequence ID" value="EIE26044.1"/>
    <property type="molecule type" value="Genomic_DNA"/>
</dbReference>
<evidence type="ECO:0000256" key="8">
    <source>
        <dbReference type="ARBA" id="ARBA00033323"/>
    </source>
</evidence>
<dbReference type="InterPro" id="IPR002942">
    <property type="entry name" value="S4_RNA-bd"/>
</dbReference>
<evidence type="ECO:0000259" key="12">
    <source>
        <dbReference type="SMART" id="SM00363"/>
    </source>
</evidence>
<reference evidence="13 14" key="1">
    <citation type="journal article" date="2012" name="Genome Biol.">
        <title>The genome of the polar eukaryotic microalga coccomyxa subellipsoidea reveals traits of cold adaptation.</title>
        <authorList>
            <person name="Blanc G."/>
            <person name="Agarkova I."/>
            <person name="Grimwood J."/>
            <person name="Kuo A."/>
            <person name="Brueggeman A."/>
            <person name="Dunigan D."/>
            <person name="Gurnon J."/>
            <person name="Ladunga I."/>
            <person name="Lindquist E."/>
            <person name="Lucas S."/>
            <person name="Pangilinan J."/>
            <person name="Proschold T."/>
            <person name="Salamov A."/>
            <person name="Schmutz J."/>
            <person name="Weeks D."/>
            <person name="Yamada T."/>
            <person name="Claverie J.M."/>
            <person name="Grigoriev I."/>
            <person name="Van Etten J."/>
            <person name="Lomsadze A."/>
            <person name="Borodovsky M."/>
        </authorList>
    </citation>
    <scope>NUCLEOTIDE SEQUENCE [LARGE SCALE GENOMIC DNA]</scope>
    <source>
        <strain evidence="13 14">C-169</strain>
    </source>
</reference>
<dbReference type="Pfam" id="PF00579">
    <property type="entry name" value="tRNA-synt_1b"/>
    <property type="match status" value="1"/>
</dbReference>
<dbReference type="GO" id="GO:0006437">
    <property type="term" value="P:tyrosyl-tRNA aminoacylation"/>
    <property type="evidence" value="ECO:0007669"/>
    <property type="project" value="InterPro"/>
</dbReference>
<feature type="domain" description="RNA-binding S4" evidence="12">
    <location>
        <begin position="382"/>
        <end position="440"/>
    </location>
</feature>
<dbReference type="GO" id="GO:0005739">
    <property type="term" value="C:mitochondrion"/>
    <property type="evidence" value="ECO:0007669"/>
    <property type="project" value="TreeGrafter"/>
</dbReference>
<dbReference type="PRINTS" id="PR01040">
    <property type="entry name" value="TRNASYNTHTYR"/>
</dbReference>
<evidence type="ECO:0000256" key="11">
    <source>
        <dbReference type="RuleBase" id="RU361234"/>
    </source>
</evidence>
<dbReference type="GO" id="GO:0003723">
    <property type="term" value="F:RNA binding"/>
    <property type="evidence" value="ECO:0007669"/>
    <property type="project" value="UniProtKB-KW"/>
</dbReference>
<dbReference type="EC" id="6.1.1.1" evidence="1 11"/>
<evidence type="ECO:0000256" key="5">
    <source>
        <dbReference type="ARBA" id="ARBA00022884"/>
    </source>
</evidence>
<protein>
    <recommendedName>
        <fullName evidence="1 11">Tyrosine--tRNA ligase</fullName>
        <ecNumber evidence="1 11">6.1.1.1</ecNumber>
    </recommendedName>
    <alternativeName>
        <fullName evidence="8 11">Tyrosyl-tRNA synthetase</fullName>
    </alternativeName>
</protein>
<dbReference type="GO" id="GO:0048608">
    <property type="term" value="P:reproductive structure development"/>
    <property type="evidence" value="ECO:0007669"/>
    <property type="project" value="UniProtKB-ARBA"/>
</dbReference>
<evidence type="ECO:0000313" key="14">
    <source>
        <dbReference type="Proteomes" id="UP000007264"/>
    </source>
</evidence>
<gene>
    <name evidence="13" type="ORF">COCSUDRAFT_12961</name>
</gene>
<dbReference type="NCBIfam" id="TIGR00234">
    <property type="entry name" value="tyrS"/>
    <property type="match status" value="1"/>
</dbReference>
<dbReference type="FunFam" id="3.10.290.10:FF:000014">
    <property type="entry name" value="Tyrosine--tRNA ligase"/>
    <property type="match status" value="1"/>
</dbReference>
<dbReference type="InterPro" id="IPR024107">
    <property type="entry name" value="Tyr-tRNA-ligase_bac_1"/>
</dbReference>